<evidence type="ECO:0000256" key="10">
    <source>
        <dbReference type="SAM" id="Phobius"/>
    </source>
</evidence>
<gene>
    <name evidence="12" type="ORF">DQG23_17445</name>
</gene>
<protein>
    <recommendedName>
        <fullName evidence="11">Membrane insertase YidC/Oxa/ALB C-terminal domain-containing protein</fullName>
    </recommendedName>
</protein>
<dbReference type="GO" id="GO:0005886">
    <property type="term" value="C:plasma membrane"/>
    <property type="evidence" value="ECO:0007669"/>
    <property type="project" value="UniProtKB-SubCell"/>
</dbReference>
<sequence>MVSLLEPVLRPIAAVLHSLLTFLFQVSHDWGVALIALTLLVRLALGALNLRTARQYARQHKIKPELMKLREKHQDNPQTLMQETFKLYRHNGVNPLAPFGTALLQMPVFMGMYSMFAAHGSSMTSVLIPWVSTFALADPLHLIPALVGVLTFLVSFIPLLGESEMPAAPFAQRLLLAAVVSIVFTGVMWRAPVALGLYSMSGSLFALLERVFYRLKPGRKLLQKPLPIKQTA</sequence>
<dbReference type="GO" id="GO:0015031">
    <property type="term" value="P:protein transport"/>
    <property type="evidence" value="ECO:0007669"/>
    <property type="project" value="UniProtKB-KW"/>
</dbReference>
<evidence type="ECO:0000313" key="12">
    <source>
        <dbReference type="EMBL" id="RAV20246.1"/>
    </source>
</evidence>
<keyword evidence="5" id="KW-0653">Protein transport</keyword>
<keyword evidence="2" id="KW-0813">Transport</keyword>
<dbReference type="InterPro" id="IPR028055">
    <property type="entry name" value="YidC/Oxa/ALB_C"/>
</dbReference>
<proteinExistence type="inferred from homology"/>
<evidence type="ECO:0000259" key="11">
    <source>
        <dbReference type="Pfam" id="PF02096"/>
    </source>
</evidence>
<comment type="caution">
    <text evidence="12">The sequence shown here is derived from an EMBL/GenBank/DDBJ whole genome shotgun (WGS) entry which is preliminary data.</text>
</comment>
<keyword evidence="7 10" id="KW-0472">Membrane</keyword>
<evidence type="ECO:0000256" key="8">
    <source>
        <dbReference type="ARBA" id="ARBA00023186"/>
    </source>
</evidence>
<dbReference type="PANTHER" id="PTHR12428">
    <property type="entry name" value="OXA1"/>
    <property type="match status" value="1"/>
</dbReference>
<evidence type="ECO:0000256" key="7">
    <source>
        <dbReference type="ARBA" id="ARBA00023136"/>
    </source>
</evidence>
<dbReference type="OrthoDB" id="2380676at2"/>
<feature type="transmembrane region" description="Helical" evidence="10">
    <location>
        <begin position="142"/>
        <end position="161"/>
    </location>
</feature>
<keyword evidence="4 9" id="KW-0812">Transmembrane</keyword>
<dbReference type="RefSeq" id="WP_113032143.1">
    <property type="nucleotide sequence ID" value="NZ_QMFB01000009.1"/>
</dbReference>
<dbReference type="NCBIfam" id="TIGR03592">
    <property type="entry name" value="yidC_oxa1_cterm"/>
    <property type="match status" value="1"/>
</dbReference>
<evidence type="ECO:0000313" key="13">
    <source>
        <dbReference type="Proteomes" id="UP000250369"/>
    </source>
</evidence>
<evidence type="ECO:0000256" key="6">
    <source>
        <dbReference type="ARBA" id="ARBA00022989"/>
    </source>
</evidence>
<dbReference type="Pfam" id="PF02096">
    <property type="entry name" value="60KD_IMP"/>
    <property type="match status" value="1"/>
</dbReference>
<dbReference type="InterPro" id="IPR001708">
    <property type="entry name" value="YidC/ALB3/OXA1/COX18"/>
</dbReference>
<dbReference type="EMBL" id="QMFB01000009">
    <property type="protein sequence ID" value="RAV20246.1"/>
    <property type="molecule type" value="Genomic_DNA"/>
</dbReference>
<dbReference type="Proteomes" id="UP000250369">
    <property type="component" value="Unassembled WGS sequence"/>
</dbReference>
<dbReference type="CDD" id="cd20070">
    <property type="entry name" value="5TM_YidC_Alb3"/>
    <property type="match status" value="1"/>
</dbReference>
<keyword evidence="3" id="KW-1003">Cell membrane</keyword>
<organism evidence="12 13">
    <name type="scientific">Paenibacillus contaminans</name>
    <dbReference type="NCBI Taxonomy" id="450362"/>
    <lineage>
        <taxon>Bacteria</taxon>
        <taxon>Bacillati</taxon>
        <taxon>Bacillota</taxon>
        <taxon>Bacilli</taxon>
        <taxon>Bacillales</taxon>
        <taxon>Paenibacillaceae</taxon>
        <taxon>Paenibacillus</taxon>
    </lineage>
</organism>
<feature type="transmembrane region" description="Helical" evidence="10">
    <location>
        <begin position="30"/>
        <end position="50"/>
    </location>
</feature>
<evidence type="ECO:0000256" key="4">
    <source>
        <dbReference type="ARBA" id="ARBA00022692"/>
    </source>
</evidence>
<evidence type="ECO:0000256" key="3">
    <source>
        <dbReference type="ARBA" id="ARBA00022475"/>
    </source>
</evidence>
<evidence type="ECO:0000256" key="9">
    <source>
        <dbReference type="RuleBase" id="RU003945"/>
    </source>
</evidence>
<comment type="similarity">
    <text evidence="9">Belongs to the OXA1/ALB3/YidC family.</text>
</comment>
<name>A0A329MLS0_9BACL</name>
<dbReference type="GO" id="GO:0051205">
    <property type="term" value="P:protein insertion into membrane"/>
    <property type="evidence" value="ECO:0007669"/>
    <property type="project" value="TreeGrafter"/>
</dbReference>
<reference evidence="12 13" key="1">
    <citation type="journal article" date="2009" name="Int. J. Syst. Evol. Microbiol.">
        <title>Paenibacillus contaminans sp. nov., isolated from a contaminated laboratory plate.</title>
        <authorList>
            <person name="Chou J.H."/>
            <person name="Lee J.H."/>
            <person name="Lin M.C."/>
            <person name="Chang P.S."/>
            <person name="Arun A.B."/>
            <person name="Young C.C."/>
            <person name="Chen W.M."/>
        </authorList>
    </citation>
    <scope>NUCLEOTIDE SEQUENCE [LARGE SCALE GENOMIC DNA]</scope>
    <source>
        <strain evidence="12 13">CKOBP-6</strain>
    </source>
</reference>
<evidence type="ECO:0000256" key="2">
    <source>
        <dbReference type="ARBA" id="ARBA00022448"/>
    </source>
</evidence>
<keyword evidence="6 10" id="KW-1133">Transmembrane helix</keyword>
<keyword evidence="8" id="KW-0143">Chaperone</keyword>
<evidence type="ECO:0000256" key="5">
    <source>
        <dbReference type="ARBA" id="ARBA00022927"/>
    </source>
</evidence>
<accession>A0A329MLS0</accession>
<comment type="subcellular location">
    <subcellularLocation>
        <location evidence="1">Cell membrane</location>
        <topology evidence="1">Multi-pass membrane protein</topology>
    </subcellularLocation>
    <subcellularLocation>
        <location evidence="9">Membrane</location>
        <topology evidence="9">Multi-pass membrane protein</topology>
    </subcellularLocation>
</comment>
<keyword evidence="13" id="KW-1185">Reference proteome</keyword>
<dbReference type="PANTHER" id="PTHR12428:SF65">
    <property type="entry name" value="CYTOCHROME C OXIDASE ASSEMBLY PROTEIN COX18, MITOCHONDRIAL"/>
    <property type="match status" value="1"/>
</dbReference>
<feature type="domain" description="Membrane insertase YidC/Oxa/ALB C-terminal" evidence="11">
    <location>
        <begin position="30"/>
        <end position="213"/>
    </location>
</feature>
<dbReference type="InterPro" id="IPR047196">
    <property type="entry name" value="YidC_ALB_C"/>
</dbReference>
<dbReference type="GO" id="GO:0032977">
    <property type="term" value="F:membrane insertase activity"/>
    <property type="evidence" value="ECO:0007669"/>
    <property type="project" value="InterPro"/>
</dbReference>
<dbReference type="AlphaFoldDB" id="A0A329MLS0"/>
<evidence type="ECO:0000256" key="1">
    <source>
        <dbReference type="ARBA" id="ARBA00004651"/>
    </source>
</evidence>
<feature type="transmembrane region" description="Helical" evidence="10">
    <location>
        <begin position="173"/>
        <end position="189"/>
    </location>
</feature>